<feature type="transmembrane region" description="Helical" evidence="1">
    <location>
        <begin position="104"/>
        <end position="121"/>
    </location>
</feature>
<dbReference type="InterPro" id="IPR046166">
    <property type="entry name" value="DUF6168"/>
</dbReference>
<feature type="transmembrane region" description="Helical" evidence="1">
    <location>
        <begin position="72"/>
        <end position="92"/>
    </location>
</feature>
<gene>
    <name evidence="2" type="ORF">K8352_09280</name>
</gene>
<evidence type="ECO:0000256" key="1">
    <source>
        <dbReference type="SAM" id="Phobius"/>
    </source>
</evidence>
<feature type="transmembrane region" description="Helical" evidence="1">
    <location>
        <begin position="41"/>
        <end position="60"/>
    </location>
</feature>
<sequence length="131" mass="15159">MIKRSLPLQFVLALSLSLMLALCVHLGVLYAKKLPLFANLLLWSYGLNFLLATAIFPPLYFYRHRLKQQIGFVHLAGSFLKFLVFFIVFYPVYKADGHMDTLEFAAFFVPYTISLVIETVFTTKMLRRLES</sequence>
<evidence type="ECO:0000313" key="2">
    <source>
        <dbReference type="EMBL" id="MCG2460939.1"/>
    </source>
</evidence>
<comment type="caution">
    <text evidence="2">The sequence shown here is derived from an EMBL/GenBank/DDBJ whole genome shotgun (WGS) entry which is preliminary data.</text>
</comment>
<keyword evidence="1" id="KW-1133">Transmembrane helix</keyword>
<organism evidence="2 3">
    <name type="scientific">Cerina litoralis</name>
    <dbReference type="NCBI Taxonomy" id="2874477"/>
    <lineage>
        <taxon>Bacteria</taxon>
        <taxon>Pseudomonadati</taxon>
        <taxon>Bacteroidota</taxon>
        <taxon>Flavobacteriia</taxon>
        <taxon>Flavobacteriales</taxon>
        <taxon>Flavobacteriaceae</taxon>
        <taxon>Cerina</taxon>
    </lineage>
</organism>
<keyword evidence="1" id="KW-0812">Transmembrane</keyword>
<dbReference type="Pfam" id="PF19665">
    <property type="entry name" value="DUF6168"/>
    <property type="match status" value="1"/>
</dbReference>
<name>A0AAE3EV97_9FLAO</name>
<dbReference type="EMBL" id="JAIRBC010000011">
    <property type="protein sequence ID" value="MCG2460939.1"/>
    <property type="molecule type" value="Genomic_DNA"/>
</dbReference>
<protein>
    <submittedName>
        <fullName evidence="2">DUF6168 family protein</fullName>
    </submittedName>
</protein>
<dbReference type="Proteomes" id="UP001200642">
    <property type="component" value="Unassembled WGS sequence"/>
</dbReference>
<proteinExistence type="predicted"/>
<dbReference type="AlphaFoldDB" id="A0AAE3EV97"/>
<evidence type="ECO:0000313" key="3">
    <source>
        <dbReference type="Proteomes" id="UP001200642"/>
    </source>
</evidence>
<reference evidence="2" key="1">
    <citation type="submission" date="2023-02" db="EMBL/GenBank/DDBJ databases">
        <title>Genome of Flavobacteriaceae gen. nov. sp. strain F89.</title>
        <authorList>
            <person name="Wang Y."/>
        </authorList>
    </citation>
    <scope>NUCLEOTIDE SEQUENCE</scope>
    <source>
        <strain evidence="2">F89</strain>
    </source>
</reference>
<keyword evidence="1" id="KW-0472">Membrane</keyword>
<dbReference type="RefSeq" id="WP_317902083.1">
    <property type="nucleotide sequence ID" value="NZ_JAIRBC010000011.1"/>
</dbReference>
<keyword evidence="3" id="KW-1185">Reference proteome</keyword>
<accession>A0AAE3EV97</accession>